<name>A0A521AWN7_9BACL</name>
<evidence type="ECO:0000313" key="3">
    <source>
        <dbReference type="Proteomes" id="UP000315636"/>
    </source>
</evidence>
<dbReference type="Proteomes" id="UP000315636">
    <property type="component" value="Unassembled WGS sequence"/>
</dbReference>
<dbReference type="PANTHER" id="PTHR28004">
    <property type="entry name" value="ZGC:162816-RELATED"/>
    <property type="match status" value="1"/>
</dbReference>
<dbReference type="AlphaFoldDB" id="A0A521AWN7"/>
<dbReference type="EMBL" id="FXTI01000001">
    <property type="protein sequence ID" value="SMO39262.1"/>
    <property type="molecule type" value="Genomic_DNA"/>
</dbReference>
<proteinExistence type="predicted"/>
<evidence type="ECO:0000313" key="2">
    <source>
        <dbReference type="EMBL" id="SMO39262.1"/>
    </source>
</evidence>
<dbReference type="GO" id="GO:0036088">
    <property type="term" value="P:D-serine catabolic process"/>
    <property type="evidence" value="ECO:0007669"/>
    <property type="project" value="TreeGrafter"/>
</dbReference>
<keyword evidence="3" id="KW-1185">Reference proteome</keyword>
<dbReference type="InterPro" id="IPR001608">
    <property type="entry name" value="Ala_racemase_N"/>
</dbReference>
<reference evidence="2 3" key="1">
    <citation type="submission" date="2017-05" db="EMBL/GenBank/DDBJ databases">
        <authorList>
            <person name="Varghese N."/>
            <person name="Submissions S."/>
        </authorList>
    </citation>
    <scope>NUCLEOTIDE SEQUENCE [LARGE SCALE GENOMIC DNA]</scope>
    <source>
        <strain evidence="2 3">DSM 45474</strain>
    </source>
</reference>
<dbReference type="CDD" id="cd06813">
    <property type="entry name" value="PLPDE_III_DSD_D-TA_like_2"/>
    <property type="match status" value="1"/>
</dbReference>
<dbReference type="GO" id="GO:0008721">
    <property type="term" value="F:D-serine ammonia-lyase activity"/>
    <property type="evidence" value="ECO:0007669"/>
    <property type="project" value="TreeGrafter"/>
</dbReference>
<dbReference type="PANTHER" id="PTHR28004:SF2">
    <property type="entry name" value="D-SERINE DEHYDRATASE"/>
    <property type="match status" value="1"/>
</dbReference>
<dbReference type="InterPro" id="IPR029066">
    <property type="entry name" value="PLP-binding_barrel"/>
</dbReference>
<feature type="domain" description="Alanine racemase N-terminal" evidence="1">
    <location>
        <begin position="29"/>
        <end position="274"/>
    </location>
</feature>
<protein>
    <submittedName>
        <fullName evidence="2">D-serine deaminase, pyridoxal phosphate-dependent</fullName>
    </submittedName>
</protein>
<evidence type="ECO:0000259" key="1">
    <source>
        <dbReference type="Pfam" id="PF01168"/>
    </source>
</evidence>
<accession>A0A521AWN7</accession>
<sequence length="400" mass="44441">MLSDSTHNQHYMDYHKLFCNIPKPFAFLDLDQLNENIRTVKSICRNKAVRIASKSLRCVPVIQYLLQTGSPFQGIMCYTASEALFLSKNGLDDLLVAYPVWDEAMIHSVACAVKEGKTIILMVDCDEHVERIASIAHREKVVLPVCLDMDLSVSFPMLHFGVYRSPLSTLDAFLQVAKTIHESRSVRLDGVMGYEAQVAGVGEQTPYQPLKNLLIRLLKKHSVRRCSRIRKEWIDALSQEGLTPRFINGGGTGSLSETAKEETVTEITVGSAFYSPTLFDHYRNLHYQPAAGFALEITRKPRSDVYTCTGGGYIASGAAGSDRLPRPFLPKGASLVKMEGAGEVQTPVRLKSKLHLGDPIFFRHAKAGELCEHFNELIVVSNGAIVDRFPTYRGEGACFL</sequence>
<dbReference type="SUPFAM" id="SSF51419">
    <property type="entry name" value="PLP-binding barrel"/>
    <property type="match status" value="1"/>
</dbReference>
<organism evidence="2 3">
    <name type="scientific">Melghirimyces algeriensis</name>
    <dbReference type="NCBI Taxonomy" id="910412"/>
    <lineage>
        <taxon>Bacteria</taxon>
        <taxon>Bacillati</taxon>
        <taxon>Bacillota</taxon>
        <taxon>Bacilli</taxon>
        <taxon>Bacillales</taxon>
        <taxon>Thermoactinomycetaceae</taxon>
        <taxon>Melghirimyces</taxon>
    </lineage>
</organism>
<gene>
    <name evidence="2" type="ORF">SAMN06264849_101394</name>
</gene>
<dbReference type="Pfam" id="PF01168">
    <property type="entry name" value="Ala_racemase_N"/>
    <property type="match status" value="1"/>
</dbReference>
<dbReference type="InterPro" id="IPR051466">
    <property type="entry name" value="D-amino_acid_metab_enzyme"/>
</dbReference>
<dbReference type="Gene3D" id="3.20.20.10">
    <property type="entry name" value="Alanine racemase"/>
    <property type="match status" value="1"/>
</dbReference>